<dbReference type="PROSITE" id="PS00221">
    <property type="entry name" value="MIP"/>
    <property type="match status" value="1"/>
</dbReference>
<dbReference type="Proteomes" id="UP000015102">
    <property type="component" value="Unassembled WGS sequence"/>
</dbReference>
<dbReference type="EnsemblMetazoa" id="MESCA001839-RA">
    <property type="protein sequence ID" value="MESCA001839-PA"/>
    <property type="gene ID" value="MESCA001839"/>
</dbReference>
<keyword evidence="4 7" id="KW-0812">Transmembrane</keyword>
<dbReference type="InterPro" id="IPR022357">
    <property type="entry name" value="MIP_CS"/>
</dbReference>
<evidence type="ECO:0000256" key="1">
    <source>
        <dbReference type="ARBA" id="ARBA00004141"/>
    </source>
</evidence>
<organism evidence="9 10">
    <name type="scientific">Megaselia scalaris</name>
    <name type="common">Humpbacked fly</name>
    <name type="synonym">Phora scalaris</name>
    <dbReference type="NCBI Taxonomy" id="36166"/>
    <lineage>
        <taxon>Eukaryota</taxon>
        <taxon>Metazoa</taxon>
        <taxon>Ecdysozoa</taxon>
        <taxon>Arthropoda</taxon>
        <taxon>Hexapoda</taxon>
        <taxon>Insecta</taxon>
        <taxon>Pterygota</taxon>
        <taxon>Neoptera</taxon>
        <taxon>Endopterygota</taxon>
        <taxon>Diptera</taxon>
        <taxon>Brachycera</taxon>
        <taxon>Muscomorpha</taxon>
        <taxon>Platypezoidea</taxon>
        <taxon>Phoridae</taxon>
        <taxon>Megaseliini</taxon>
        <taxon>Megaselia</taxon>
    </lineage>
</organism>
<dbReference type="PANTHER" id="PTHR19139">
    <property type="entry name" value="AQUAPORIN TRANSPORTER"/>
    <property type="match status" value="1"/>
</dbReference>
<feature type="transmembrane region" description="Helical" evidence="8">
    <location>
        <begin position="56"/>
        <end position="79"/>
    </location>
</feature>
<dbReference type="STRING" id="36166.T1GER8"/>
<keyword evidence="5 8" id="KW-1133">Transmembrane helix</keyword>
<evidence type="ECO:0008006" key="11">
    <source>
        <dbReference type="Google" id="ProtNLM"/>
    </source>
</evidence>
<feature type="transmembrane region" description="Helical" evidence="8">
    <location>
        <begin position="165"/>
        <end position="183"/>
    </location>
</feature>
<dbReference type="EMBL" id="CAQQ02021015">
    <property type="status" value="NOT_ANNOTATED_CDS"/>
    <property type="molecule type" value="Genomic_DNA"/>
</dbReference>
<evidence type="ECO:0000256" key="2">
    <source>
        <dbReference type="ARBA" id="ARBA00006175"/>
    </source>
</evidence>
<keyword evidence="3 7" id="KW-0813">Transport</keyword>
<dbReference type="InterPro" id="IPR000425">
    <property type="entry name" value="MIP"/>
</dbReference>
<evidence type="ECO:0000256" key="4">
    <source>
        <dbReference type="ARBA" id="ARBA00022692"/>
    </source>
</evidence>
<dbReference type="SUPFAM" id="SSF81338">
    <property type="entry name" value="Aquaporin-like"/>
    <property type="match status" value="1"/>
</dbReference>
<evidence type="ECO:0000256" key="3">
    <source>
        <dbReference type="ARBA" id="ARBA00022448"/>
    </source>
</evidence>
<reference evidence="10" key="1">
    <citation type="submission" date="2013-02" db="EMBL/GenBank/DDBJ databases">
        <authorList>
            <person name="Hughes D."/>
        </authorList>
    </citation>
    <scope>NUCLEOTIDE SEQUENCE</scope>
    <source>
        <strain>Durham</strain>
        <strain evidence="10">NC isolate 2 -- Noor lab</strain>
    </source>
</reference>
<dbReference type="Gene3D" id="1.20.1080.10">
    <property type="entry name" value="Glycerol uptake facilitator protein"/>
    <property type="match status" value="1"/>
</dbReference>
<protein>
    <recommendedName>
        <fullName evidence="11">Aquaporin</fullName>
    </recommendedName>
</protein>
<dbReference type="AlphaFoldDB" id="T1GER8"/>
<evidence type="ECO:0000256" key="8">
    <source>
        <dbReference type="SAM" id="Phobius"/>
    </source>
</evidence>
<comment type="subcellular location">
    <subcellularLocation>
        <location evidence="1">Membrane</location>
        <topology evidence="1">Multi-pass membrane protein</topology>
    </subcellularLocation>
</comment>
<dbReference type="GO" id="GO:0015267">
    <property type="term" value="F:channel activity"/>
    <property type="evidence" value="ECO:0007669"/>
    <property type="project" value="InterPro"/>
</dbReference>
<evidence type="ECO:0000313" key="10">
    <source>
        <dbReference type="Proteomes" id="UP000015102"/>
    </source>
</evidence>
<dbReference type="Pfam" id="PF00230">
    <property type="entry name" value="MIP"/>
    <property type="match status" value="1"/>
</dbReference>
<evidence type="ECO:0000256" key="6">
    <source>
        <dbReference type="ARBA" id="ARBA00023136"/>
    </source>
</evidence>
<proteinExistence type="inferred from homology"/>
<dbReference type="InterPro" id="IPR023271">
    <property type="entry name" value="Aquaporin-like"/>
</dbReference>
<comment type="similarity">
    <text evidence="2 7">Belongs to the MIP/aquaporin (TC 1.A.8) family.</text>
</comment>
<feature type="transmembrane region" description="Helical" evidence="8">
    <location>
        <begin position="206"/>
        <end position="227"/>
    </location>
</feature>
<evidence type="ECO:0000313" key="9">
    <source>
        <dbReference type="EnsemblMetazoa" id="MESCA001839-PA"/>
    </source>
</evidence>
<name>T1GER8_MEGSC</name>
<evidence type="ECO:0000256" key="7">
    <source>
        <dbReference type="RuleBase" id="RU000477"/>
    </source>
</evidence>
<sequence length="244" mass="26823">MKSKDPRNSVMKAKVLDMISIFLAELIGTALLVFFGCMGCIDFNNGDSIQMTNSLFQISVVFGLVIMFIVQIFGCVSGAHLNPAVTIAAIVYKLLTPAMAVGYFVAQMGGAFIGYGLLQILVAKDVMANEHGVGMFIELIGTGTLIWVVCGVWDPRNAKGHDAVPLKLGFAITALCGCFGHWTGCSMNPARSFGPALWNMDFGQHWVYWVGPLLGGLLASLSYRHVFYRNQLRSMRREGWKRWL</sequence>
<evidence type="ECO:0000256" key="5">
    <source>
        <dbReference type="ARBA" id="ARBA00022989"/>
    </source>
</evidence>
<feature type="transmembrane region" description="Helical" evidence="8">
    <location>
        <begin position="21"/>
        <end position="44"/>
    </location>
</feature>
<feature type="transmembrane region" description="Helical" evidence="8">
    <location>
        <begin position="133"/>
        <end position="153"/>
    </location>
</feature>
<dbReference type="GO" id="GO:0005886">
    <property type="term" value="C:plasma membrane"/>
    <property type="evidence" value="ECO:0007669"/>
    <property type="project" value="TreeGrafter"/>
</dbReference>
<feature type="transmembrane region" description="Helical" evidence="8">
    <location>
        <begin position="100"/>
        <end position="121"/>
    </location>
</feature>
<reference evidence="9" key="2">
    <citation type="submission" date="2015-06" db="UniProtKB">
        <authorList>
            <consortium name="EnsemblMetazoa"/>
        </authorList>
    </citation>
    <scope>IDENTIFICATION</scope>
</reference>
<dbReference type="OMA" id="CIFRCGY"/>
<dbReference type="EMBL" id="CAQQ02021016">
    <property type="status" value="NOT_ANNOTATED_CDS"/>
    <property type="molecule type" value="Genomic_DNA"/>
</dbReference>
<dbReference type="PRINTS" id="PR00783">
    <property type="entry name" value="MINTRINSICP"/>
</dbReference>
<dbReference type="HOGENOM" id="CLU_020019_3_3_1"/>
<keyword evidence="6 8" id="KW-0472">Membrane</keyword>
<keyword evidence="10" id="KW-1185">Reference proteome</keyword>
<dbReference type="InterPro" id="IPR034294">
    <property type="entry name" value="Aquaporin_transptr"/>
</dbReference>
<dbReference type="PANTHER" id="PTHR19139:SF270">
    <property type="entry name" value="ENTOMOGLYCEROPORIN 1-RELATED"/>
    <property type="match status" value="1"/>
</dbReference>
<accession>T1GER8</accession>